<dbReference type="Proteomes" id="UP000034601">
    <property type="component" value="Unassembled WGS sequence"/>
</dbReference>
<name>A0A0G0X5N8_9BACT</name>
<dbReference type="InterPro" id="IPR029044">
    <property type="entry name" value="Nucleotide-diphossugar_trans"/>
</dbReference>
<sequence>MDKKKNNITFGIPSYNSSLEILNLTVQSIIKSVDLLGIQQLRILICLNGKPNRKIEKLYRNNPNIKVIYTPNFAKGKSRAINEIHLQTQTELLIIIDDDVLIDSMSLSLLIEQIQSKNTYITFPSRSLINETHLNPFNKLLWKIFNIQYCSNLYNGNDPFFTGMCFCVKTKFLPMLPNDLINDDQFLQIYFMNNSKLIRKAFVYYRGVHEIRDYINRFFRINYGRNQIKKYFRKEIYESYNIQHKRILDYGKILRLPIGNLICFLIYRIAYTTIRTIFNLLPKTNYSWERSSQIID</sequence>
<dbReference type="EMBL" id="LCAB01000008">
    <property type="protein sequence ID" value="KKR82962.1"/>
    <property type="molecule type" value="Genomic_DNA"/>
</dbReference>
<organism evidence="2 3">
    <name type="scientific">Candidatus Daviesbacteria bacterium GW2011_GWA2_40_9</name>
    <dbReference type="NCBI Taxonomy" id="1618424"/>
    <lineage>
        <taxon>Bacteria</taxon>
        <taxon>Candidatus Daviesiibacteriota</taxon>
    </lineage>
</organism>
<evidence type="ECO:0000313" key="3">
    <source>
        <dbReference type="Proteomes" id="UP000034601"/>
    </source>
</evidence>
<reference evidence="2 3" key="1">
    <citation type="journal article" date="2015" name="Nature">
        <title>rRNA introns, odd ribosomes, and small enigmatic genomes across a large radiation of phyla.</title>
        <authorList>
            <person name="Brown C.T."/>
            <person name="Hug L.A."/>
            <person name="Thomas B.C."/>
            <person name="Sharon I."/>
            <person name="Castelle C.J."/>
            <person name="Singh A."/>
            <person name="Wilkins M.J."/>
            <person name="Williams K.H."/>
            <person name="Banfield J.F."/>
        </authorList>
    </citation>
    <scope>NUCLEOTIDE SEQUENCE [LARGE SCALE GENOMIC DNA]</scope>
</reference>
<evidence type="ECO:0000313" key="2">
    <source>
        <dbReference type="EMBL" id="KKR82962.1"/>
    </source>
</evidence>
<gene>
    <name evidence="2" type="ORF">UU29_C0008G0071</name>
</gene>
<dbReference type="Gene3D" id="3.90.550.10">
    <property type="entry name" value="Spore Coat Polysaccharide Biosynthesis Protein SpsA, Chain A"/>
    <property type="match status" value="1"/>
</dbReference>
<dbReference type="AlphaFoldDB" id="A0A0G0X5N8"/>
<accession>A0A0G0X5N8</accession>
<comment type="caution">
    <text evidence="2">The sequence shown here is derived from an EMBL/GenBank/DDBJ whole genome shotgun (WGS) entry which is preliminary data.</text>
</comment>
<dbReference type="Pfam" id="PF00535">
    <property type="entry name" value="Glycos_transf_2"/>
    <property type="match status" value="1"/>
</dbReference>
<protein>
    <recommendedName>
        <fullName evidence="1">Glycosyltransferase 2-like domain-containing protein</fullName>
    </recommendedName>
</protein>
<feature type="domain" description="Glycosyltransferase 2-like" evidence="1">
    <location>
        <begin position="11"/>
        <end position="171"/>
    </location>
</feature>
<dbReference type="SUPFAM" id="SSF53448">
    <property type="entry name" value="Nucleotide-diphospho-sugar transferases"/>
    <property type="match status" value="1"/>
</dbReference>
<evidence type="ECO:0000259" key="1">
    <source>
        <dbReference type="Pfam" id="PF00535"/>
    </source>
</evidence>
<dbReference type="InterPro" id="IPR001173">
    <property type="entry name" value="Glyco_trans_2-like"/>
</dbReference>
<proteinExistence type="predicted"/>